<dbReference type="AlphaFoldDB" id="A0A1D1ZYW4"/>
<dbReference type="Pfam" id="PF07244">
    <property type="entry name" value="POTRA"/>
    <property type="match status" value="1"/>
</dbReference>
<evidence type="ECO:0000256" key="4">
    <source>
        <dbReference type="SAM" id="MobiDB-lite"/>
    </source>
</evidence>
<evidence type="ECO:0000256" key="2">
    <source>
        <dbReference type="ARBA" id="ARBA00023136"/>
    </source>
</evidence>
<gene>
    <name evidence="7" type="ORF">g.38540</name>
</gene>
<feature type="region of interest" description="Disordered" evidence="4">
    <location>
        <begin position="429"/>
        <end position="454"/>
    </location>
</feature>
<feature type="domain" description="Bacterial surface antigen (D15)" evidence="5">
    <location>
        <begin position="370"/>
        <end position="699"/>
    </location>
</feature>
<dbReference type="PANTHER" id="PTHR12815:SF32">
    <property type="entry name" value="OUTER ENVELOPE PROTEIN 80, CHLOROPLASTIC"/>
    <property type="match status" value="1"/>
</dbReference>
<evidence type="ECO:0000313" key="7">
    <source>
        <dbReference type="EMBL" id="JAT72136.1"/>
    </source>
</evidence>
<evidence type="ECO:0000256" key="1">
    <source>
        <dbReference type="ARBA" id="ARBA00022805"/>
    </source>
</evidence>
<organism evidence="7">
    <name type="scientific">Auxenochlorella protothecoides</name>
    <name type="common">Green microalga</name>
    <name type="synonym">Chlorella protothecoides</name>
    <dbReference type="NCBI Taxonomy" id="3075"/>
    <lineage>
        <taxon>Eukaryota</taxon>
        <taxon>Viridiplantae</taxon>
        <taxon>Chlorophyta</taxon>
        <taxon>core chlorophytes</taxon>
        <taxon>Trebouxiophyceae</taxon>
        <taxon>Chlorellales</taxon>
        <taxon>Chlorellaceae</taxon>
        <taxon>Auxenochlorella</taxon>
    </lineage>
</organism>
<dbReference type="Gene3D" id="3.10.20.310">
    <property type="entry name" value="membrane protein fhac"/>
    <property type="match status" value="3"/>
</dbReference>
<reference evidence="7" key="1">
    <citation type="submission" date="2015-08" db="EMBL/GenBank/DDBJ databases">
        <authorList>
            <person name="Babu N.S."/>
            <person name="Beckwith C.J."/>
            <person name="Beseler K.G."/>
            <person name="Brison A."/>
            <person name="Carone J.V."/>
            <person name="Caskin T.P."/>
            <person name="Diamond M."/>
            <person name="Durham M.E."/>
            <person name="Foxe J.M."/>
            <person name="Go M."/>
            <person name="Henderson B.A."/>
            <person name="Jones I.B."/>
            <person name="McGettigan J.A."/>
            <person name="Micheletti S.J."/>
            <person name="Nasrallah M.E."/>
            <person name="Ortiz D."/>
            <person name="Piller C.R."/>
            <person name="Privatt S.R."/>
            <person name="Schneider S.L."/>
            <person name="Sharp S."/>
            <person name="Smith T.C."/>
            <person name="Stanton J.D."/>
            <person name="Ullery H.E."/>
            <person name="Wilson R.J."/>
            <person name="Serrano M.G."/>
            <person name="Buck G."/>
            <person name="Lee V."/>
            <person name="Wang Y."/>
            <person name="Carvalho R."/>
            <person name="Voegtly L."/>
            <person name="Shi R."/>
            <person name="Duckworth R."/>
            <person name="Johnson A."/>
            <person name="Loviza R."/>
            <person name="Walstead R."/>
            <person name="Shah Z."/>
            <person name="Kiflezghi M."/>
            <person name="Wade K."/>
            <person name="Ball S.L."/>
            <person name="Bradley K.W."/>
            <person name="Asai D.J."/>
            <person name="Bowman C.A."/>
            <person name="Russell D.A."/>
            <person name="Pope W.H."/>
            <person name="Jacobs-Sera D."/>
            <person name="Hendrix R.W."/>
            <person name="Hatfull G.F."/>
        </authorList>
    </citation>
    <scope>NUCLEOTIDE SEQUENCE</scope>
</reference>
<proteinExistence type="predicted"/>
<dbReference type="EMBL" id="GDKF01006486">
    <property type="protein sequence ID" value="JAT72136.1"/>
    <property type="molecule type" value="Transcribed_RNA"/>
</dbReference>
<dbReference type="GO" id="GO:0009707">
    <property type="term" value="C:chloroplast outer membrane"/>
    <property type="evidence" value="ECO:0007669"/>
    <property type="project" value="UniProtKB-SubCell"/>
</dbReference>
<evidence type="ECO:0008006" key="8">
    <source>
        <dbReference type="Google" id="ProtNLM"/>
    </source>
</evidence>
<feature type="compositionally biased region" description="Pro residues" evidence="4">
    <location>
        <begin position="437"/>
        <end position="446"/>
    </location>
</feature>
<dbReference type="Pfam" id="PF01103">
    <property type="entry name" value="Omp85"/>
    <property type="match status" value="1"/>
</dbReference>
<protein>
    <recommendedName>
        <fullName evidence="8">POTRA domain-containing protein</fullName>
    </recommendedName>
</protein>
<feature type="domain" description="POTRA" evidence="6">
    <location>
        <begin position="271"/>
        <end position="336"/>
    </location>
</feature>
<dbReference type="InterPro" id="IPR039910">
    <property type="entry name" value="D15-like"/>
</dbReference>
<keyword evidence="2" id="KW-0472">Membrane</keyword>
<feature type="region of interest" description="Disordered" evidence="4">
    <location>
        <begin position="1"/>
        <end position="24"/>
    </location>
</feature>
<evidence type="ECO:0000256" key="3">
    <source>
        <dbReference type="ARBA" id="ARBA00024013"/>
    </source>
</evidence>
<accession>A0A1D1ZYW4</accession>
<keyword evidence="1" id="KW-1002">Plastid outer membrane</keyword>
<dbReference type="PANTHER" id="PTHR12815">
    <property type="entry name" value="SORTING AND ASSEMBLY MACHINERY SAMM50 PROTEIN FAMILY MEMBER"/>
    <property type="match status" value="1"/>
</dbReference>
<name>A0A1D1ZYW4_AUXPR</name>
<dbReference type="Gene3D" id="2.40.160.50">
    <property type="entry name" value="membrane protein fhac: a member of the omp85/tpsb transporter family"/>
    <property type="match status" value="1"/>
</dbReference>
<comment type="subcellular location">
    <subcellularLocation>
        <location evidence="3">Plastid</location>
        <location evidence="3">Chloroplast outer membrane</location>
    </subcellularLocation>
</comment>
<sequence length="701" mass="74253">QASPELPMLTASRRWKRREGEPQAGAPGLAVWLDQARARWQGVLRSGAILQRTCHHKLDLALDGVRDALASPPSRRRPGRLAFASASKSAVGGPPGEPLSSDPILISELEVTGADEELRKLAREALTMRPNFAYTLEEVQADLRRIFGTGYFAACEPSAEDTRDGVKLTIKVTPNPELNGVVVVGADRLPQSVIQSALTRLHGRTLNFEALTEATEQLNAWYEASGILGQVTKVELGESNTVQIAVSEAQVAGLHLRFLDKKTGEARDEGRTRPEVILRHMLTQPGQVYSLAQARRDVEAVYATGLFDDVSIRPQPAEGSTMDAPRVDLFLEVRERKFGGLSAGTGVSAAGTGEGALPGFIGQLSYSQRNLMGLGQRLTASAELGQVDSTFRVSHTDPWIRGDPYHTSRSITVQSTKASVAAIHGKAVGEDVAGPGPGSPRPPQPRPGAQGASSLADASAGSIFVSRVGGSVEWSRPLGIGWQGGLGASWQRATPRDERARPLDQDCYGGQLTISGTGQDTMALGILRLAYAPPSGGGEILACMEQALPLQTDWLNFNRFTLRADKSLPLGPMKLWFSGKGGLVVGDLPPYEAFPIGGTNSVRGYVEGGVGSGRRYAVGTAELHVPLVAPIEGVLFADYGTDLDSGALVLGDPAGARGKPGNGHGLGVGVKLDTPIGPLRLEYAWNDAGVPRFHLGIGARG</sequence>
<keyword evidence="1" id="KW-0934">Plastid</keyword>
<dbReference type="InterPro" id="IPR000184">
    <property type="entry name" value="Bac_surfAg_D15"/>
</dbReference>
<evidence type="ECO:0000259" key="5">
    <source>
        <dbReference type="Pfam" id="PF01103"/>
    </source>
</evidence>
<feature type="non-terminal residue" evidence="7">
    <location>
        <position position="1"/>
    </location>
</feature>
<dbReference type="InterPro" id="IPR010827">
    <property type="entry name" value="BamA/TamA_POTRA"/>
</dbReference>
<evidence type="ECO:0000259" key="6">
    <source>
        <dbReference type="Pfam" id="PF07244"/>
    </source>
</evidence>
<feature type="region of interest" description="Disordered" evidence="4">
    <location>
        <begin position="70"/>
        <end position="101"/>
    </location>
</feature>